<organism evidence="2 3">
    <name type="scientific">Dermatophilus congolensis</name>
    <dbReference type="NCBI Taxonomy" id="1863"/>
    <lineage>
        <taxon>Bacteria</taxon>
        <taxon>Bacillati</taxon>
        <taxon>Actinomycetota</taxon>
        <taxon>Actinomycetes</taxon>
        <taxon>Micrococcales</taxon>
        <taxon>Dermatophilaceae</taxon>
        <taxon>Dermatophilus</taxon>
    </lineage>
</organism>
<evidence type="ECO:0000313" key="3">
    <source>
        <dbReference type="Proteomes" id="UP000242637"/>
    </source>
</evidence>
<keyword evidence="3" id="KW-1185">Reference proteome</keyword>
<evidence type="ECO:0000256" key="1">
    <source>
        <dbReference type="SAM" id="MobiDB-lite"/>
    </source>
</evidence>
<name>A0A239VJB6_9MICO</name>
<feature type="compositionally biased region" description="Basic and acidic residues" evidence="1">
    <location>
        <begin position="1"/>
        <end position="30"/>
    </location>
</feature>
<reference evidence="2 3" key="1">
    <citation type="submission" date="2017-06" db="EMBL/GenBank/DDBJ databases">
        <authorList>
            <consortium name="Pathogen Informatics"/>
        </authorList>
    </citation>
    <scope>NUCLEOTIDE SEQUENCE [LARGE SCALE GENOMIC DNA]</scope>
    <source>
        <strain evidence="2 3">NCTC13039</strain>
    </source>
</reference>
<dbReference type="KEGG" id="dco:SAMEA4475696_1412"/>
<accession>A0A239VJB6</accession>
<proteinExistence type="predicted"/>
<dbReference type="AlphaFoldDB" id="A0A239VJB6"/>
<feature type="region of interest" description="Disordered" evidence="1">
    <location>
        <begin position="1"/>
        <end position="62"/>
    </location>
</feature>
<gene>
    <name evidence="2" type="ORF">SAMEA4475696_01412</name>
</gene>
<protein>
    <submittedName>
        <fullName evidence="2">Uncharacterized protein</fullName>
    </submittedName>
</protein>
<dbReference type="Proteomes" id="UP000242637">
    <property type="component" value="Chromosome 1"/>
</dbReference>
<evidence type="ECO:0000313" key="2">
    <source>
        <dbReference type="EMBL" id="SNV21986.1"/>
    </source>
</evidence>
<sequence length="62" mass="7130">MHDRRDLTIQVPRGDRLHATAEPARQEPKRMMSAHKSPVPAMLTARARIPVTERAIKRQDHP</sequence>
<dbReference type="EMBL" id="LT906453">
    <property type="protein sequence ID" value="SNV21986.1"/>
    <property type="molecule type" value="Genomic_DNA"/>
</dbReference>